<evidence type="ECO:0000313" key="2">
    <source>
        <dbReference type="EMBL" id="EFA80950.1"/>
    </source>
</evidence>
<dbReference type="STRING" id="670386.D3BCG0"/>
<dbReference type="EMBL" id="ADBJ01000027">
    <property type="protein sequence ID" value="EFA80950.1"/>
    <property type="molecule type" value="Genomic_DNA"/>
</dbReference>
<feature type="compositionally biased region" description="Basic residues" evidence="1">
    <location>
        <begin position="285"/>
        <end position="298"/>
    </location>
</feature>
<feature type="compositionally biased region" description="Low complexity" evidence="1">
    <location>
        <begin position="273"/>
        <end position="284"/>
    </location>
</feature>
<gene>
    <name evidence="2" type="ORF">PPL_06185</name>
</gene>
<reference evidence="2 3" key="1">
    <citation type="journal article" date="2011" name="Genome Res.">
        <title>Phylogeny-wide analysis of social amoeba genomes highlights ancient origins for complex intercellular communication.</title>
        <authorList>
            <person name="Heidel A.J."/>
            <person name="Lawal H.M."/>
            <person name="Felder M."/>
            <person name="Schilde C."/>
            <person name="Helps N.R."/>
            <person name="Tunggal B."/>
            <person name="Rivero F."/>
            <person name="John U."/>
            <person name="Schleicher M."/>
            <person name="Eichinger L."/>
            <person name="Platzer M."/>
            <person name="Noegel A.A."/>
            <person name="Schaap P."/>
            <person name="Gloeckner G."/>
        </authorList>
    </citation>
    <scope>NUCLEOTIDE SEQUENCE [LARGE SCALE GENOMIC DNA]</scope>
    <source>
        <strain evidence="3">ATCC 26659 / Pp 5 / PN500</strain>
    </source>
</reference>
<protein>
    <submittedName>
        <fullName evidence="2">Uncharacterized protein</fullName>
    </submittedName>
</protein>
<name>D3BCG0_HETP5</name>
<dbReference type="AlphaFoldDB" id="D3BCG0"/>
<dbReference type="RefSeq" id="XP_020433068.1">
    <property type="nucleotide sequence ID" value="XM_020577048.1"/>
</dbReference>
<accession>D3BCG0</accession>
<proteinExistence type="predicted"/>
<organism evidence="2 3">
    <name type="scientific">Heterostelium pallidum (strain ATCC 26659 / Pp 5 / PN500)</name>
    <name type="common">Cellular slime mold</name>
    <name type="synonym">Polysphondylium pallidum</name>
    <dbReference type="NCBI Taxonomy" id="670386"/>
    <lineage>
        <taxon>Eukaryota</taxon>
        <taxon>Amoebozoa</taxon>
        <taxon>Evosea</taxon>
        <taxon>Eumycetozoa</taxon>
        <taxon>Dictyostelia</taxon>
        <taxon>Acytosteliales</taxon>
        <taxon>Acytosteliaceae</taxon>
        <taxon>Heterostelium</taxon>
    </lineage>
</organism>
<feature type="region of interest" description="Disordered" evidence="1">
    <location>
        <begin position="175"/>
        <end position="199"/>
    </location>
</feature>
<keyword evidence="3" id="KW-1185">Reference proteome</keyword>
<dbReference type="GeneID" id="31361668"/>
<dbReference type="InParanoid" id="D3BCG0"/>
<dbReference type="Proteomes" id="UP000001396">
    <property type="component" value="Unassembled WGS sequence"/>
</dbReference>
<evidence type="ECO:0000256" key="1">
    <source>
        <dbReference type="SAM" id="MobiDB-lite"/>
    </source>
</evidence>
<feature type="region of interest" description="Disordered" evidence="1">
    <location>
        <begin position="266"/>
        <end position="318"/>
    </location>
</feature>
<evidence type="ECO:0000313" key="3">
    <source>
        <dbReference type="Proteomes" id="UP000001396"/>
    </source>
</evidence>
<comment type="caution">
    <text evidence="2">The sequence shown here is derived from an EMBL/GenBank/DDBJ whole genome shotgun (WGS) entry which is preliminary data.</text>
</comment>
<dbReference type="FunCoup" id="D3BCG0">
    <property type="interactions" value="805"/>
</dbReference>
<sequence>MNNNNNNNNNNIYDDDNAKQSSYSKNSWRNYLDIYDRAAAYLVDLKMPTNNQLVSYDQKQSESQSTIDSLVRVAFYSAFTTIKKKTNINNNNSNDYIQHSNNNNENIFINEAWLEYFSSVIKNRSKGSCIFRIKSYRNRLLNNSNNSNSNNNLGSSSGGLFGKLKGLSDPFLNSSSSSSGNNINNNSSNNNINKNSSNIENKGEFRNGYFVDDLEVDSGEDDDSNSSVLRYKYEKDFVLIKDGSPLIVSLSPDWGVPFHIKEQIIIAPPPPTTTSTTSTTTTTSGKHHNSKHSSKHQHNNNNNNNNDGGDSQWGCSIM</sequence>